<sequence>MNELIRIEERNGEQLVSARELHEFLEVKTEFKIWIARIIEKYNFIENKDFVRVYQKCNTLGGEQEKVDYLLKISTAKEVAMVSNTPKGKEAREYFIKCEEAWNSPDMILARANQIQSKMLESYKDKVIILEEKIEQDKPKVIFAEAVEASKTSILIGELAKLLKQNGHDIGQKRLFSWLRENGYLIKRQGTDYNMPTQKSMDLGLFEIKETAITHSDGHITVNKTPKVTGKGQIYFINKFKAAA</sequence>
<organism evidence="3 4">
    <name type="scientific">Fusobacterium ulcerans 12-1B</name>
    <dbReference type="NCBI Taxonomy" id="457404"/>
    <lineage>
        <taxon>Bacteria</taxon>
        <taxon>Fusobacteriati</taxon>
        <taxon>Fusobacteriota</taxon>
        <taxon>Fusobacteriia</taxon>
        <taxon>Fusobacteriales</taxon>
        <taxon>Fusobacteriaceae</taxon>
        <taxon>Fusobacterium</taxon>
    </lineage>
</organism>
<dbReference type="EMBL" id="AGWJ02000023">
    <property type="protein sequence ID" value="EHO79726.1"/>
    <property type="molecule type" value="Genomic_DNA"/>
</dbReference>
<dbReference type="HOGENOM" id="CLU_046670_11_0_0"/>
<evidence type="ECO:0008006" key="5">
    <source>
        <dbReference type="Google" id="ProtNLM"/>
    </source>
</evidence>
<protein>
    <recommendedName>
        <fullName evidence="5">Bro-N domain-containing protein</fullName>
    </recommendedName>
</protein>
<feature type="domain" description="AntA/AntB antirepressor" evidence="2">
    <location>
        <begin position="16"/>
        <end position="85"/>
    </location>
</feature>
<gene>
    <name evidence="3" type="ORF">HMPREF0402_02465</name>
</gene>
<dbReference type="RefSeq" id="WP_008698165.1">
    <property type="nucleotide sequence ID" value="NZ_KE161009.1"/>
</dbReference>
<dbReference type="PATRIC" id="fig|457404.5.peg.2679"/>
<dbReference type="BioCyc" id="FSP457404-HMP:GTSQ-2490-MONOMER"/>
<comment type="caution">
    <text evidence="3">The sequence shown here is derived from an EMBL/GenBank/DDBJ whole genome shotgun (WGS) entry which is preliminary data.</text>
</comment>
<evidence type="ECO:0000313" key="4">
    <source>
        <dbReference type="Proteomes" id="UP000003233"/>
    </source>
</evidence>
<keyword evidence="4" id="KW-1185">Reference proteome</keyword>
<dbReference type="Pfam" id="PF08346">
    <property type="entry name" value="AntA"/>
    <property type="match status" value="1"/>
</dbReference>
<dbReference type="InterPro" id="IPR005039">
    <property type="entry name" value="Ant_C"/>
</dbReference>
<proteinExistence type="predicted"/>
<dbReference type="Pfam" id="PF03374">
    <property type="entry name" value="ANT"/>
    <property type="match status" value="1"/>
</dbReference>
<evidence type="ECO:0000259" key="2">
    <source>
        <dbReference type="Pfam" id="PF08346"/>
    </source>
</evidence>
<feature type="domain" description="Antirepressor protein C-terminal" evidence="1">
    <location>
        <begin position="131"/>
        <end position="241"/>
    </location>
</feature>
<dbReference type="GO" id="GO:0003677">
    <property type="term" value="F:DNA binding"/>
    <property type="evidence" value="ECO:0007669"/>
    <property type="project" value="InterPro"/>
</dbReference>
<evidence type="ECO:0000259" key="1">
    <source>
        <dbReference type="Pfam" id="PF03374"/>
    </source>
</evidence>
<dbReference type="AlphaFoldDB" id="H1PVM2"/>
<name>H1PVM2_9FUSO</name>
<dbReference type="PANTHER" id="PTHR36180:SF1">
    <property type="entry name" value="ANTA_ANTB ANTIREPRESSOR DOMAIN-CONTAINING PROTEIN"/>
    <property type="match status" value="1"/>
</dbReference>
<dbReference type="PANTHER" id="PTHR36180">
    <property type="entry name" value="DNA-BINDING PROTEIN-RELATED-RELATED"/>
    <property type="match status" value="1"/>
</dbReference>
<reference evidence="3 4" key="1">
    <citation type="submission" date="2012-07" db="EMBL/GenBank/DDBJ databases">
        <title>The Genome Sequence of Fusobacterium ulcerans 12_1B.</title>
        <authorList>
            <consortium name="The Broad Institute Genome Sequencing Platform"/>
            <person name="Earl A."/>
            <person name="Ward D."/>
            <person name="Feldgarden M."/>
            <person name="Gevers D."/>
            <person name="Strauss J."/>
            <person name="Ambrose C.E."/>
            <person name="Allen-Vercoe E."/>
            <person name="Walker B."/>
            <person name="Young S.K."/>
            <person name="Zeng Q."/>
            <person name="Gargeya S."/>
            <person name="Fitzgerald M."/>
            <person name="Haas B."/>
            <person name="Abouelleil A."/>
            <person name="Alvarado L."/>
            <person name="Arachchi H.M."/>
            <person name="Berlin A.M."/>
            <person name="Chapman S.B."/>
            <person name="Goldberg J."/>
            <person name="Griggs A."/>
            <person name="Gujja S."/>
            <person name="Hansen M."/>
            <person name="Howarth C."/>
            <person name="Imamovic A."/>
            <person name="Larimer J."/>
            <person name="McCowen C."/>
            <person name="Montmayeur A."/>
            <person name="Murphy C."/>
            <person name="Neiman D."/>
            <person name="Pearson M."/>
            <person name="Priest M."/>
            <person name="Roberts A."/>
            <person name="Saif S."/>
            <person name="Shea T."/>
            <person name="Sisk P."/>
            <person name="Sykes S."/>
            <person name="Wortman J."/>
            <person name="Nusbaum C."/>
            <person name="Birren B."/>
        </authorList>
    </citation>
    <scope>NUCLEOTIDE SEQUENCE [LARGE SCALE GENOMIC DNA]</scope>
    <source>
        <strain evidence="3 4">12_1B</strain>
    </source>
</reference>
<dbReference type="Proteomes" id="UP000003233">
    <property type="component" value="Unassembled WGS sequence"/>
</dbReference>
<dbReference type="InterPro" id="IPR013557">
    <property type="entry name" value="AntA/B_antirep"/>
</dbReference>
<evidence type="ECO:0000313" key="3">
    <source>
        <dbReference type="EMBL" id="EHO79726.1"/>
    </source>
</evidence>
<accession>H1PVM2</accession>